<dbReference type="KEGG" id="vg:13996026"/>
<evidence type="ECO:0000313" key="2">
    <source>
        <dbReference type="Proteomes" id="UP000000461"/>
    </source>
</evidence>
<name>K4K3B5_9CAUD</name>
<organism evidence="1 2">
    <name type="scientific">Caulobacter phage CcrRogue</name>
    <dbReference type="NCBI Taxonomy" id="2927986"/>
    <lineage>
        <taxon>Viruses</taxon>
        <taxon>Duplodnaviria</taxon>
        <taxon>Heunggongvirae</taxon>
        <taxon>Uroviricota</taxon>
        <taxon>Caudoviricetes</taxon>
        <taxon>Jeanschmidtviridae</taxon>
        <taxon>Poindextervirus</taxon>
        <taxon>Poindextervirus rogue</taxon>
    </lineage>
</organism>
<dbReference type="Proteomes" id="UP000000461">
    <property type="component" value="Segment"/>
</dbReference>
<gene>
    <name evidence="1" type="ORF">CcrRogue_gp245</name>
</gene>
<reference evidence="1 2" key="1">
    <citation type="journal article" date="2012" name="BMC Genomics">
        <title>The Caulobacter crescentus phage phiCbK: genomics of a canonical phage.</title>
        <authorList>
            <person name="Gill J.J."/>
            <person name="Berry J.D."/>
            <person name="Russell W.K."/>
            <person name="Lessor L."/>
            <person name="Escobar Garcia D.A."/>
            <person name="Hernandez D."/>
            <person name="Kane A."/>
            <person name="Keene J."/>
            <person name="Maddox M."/>
            <person name="Martin R."/>
            <person name="Mohan S."/>
            <person name="Thorn A.M."/>
            <person name="Russell D.H."/>
            <person name="Young R."/>
        </authorList>
    </citation>
    <scope>NUCLEOTIDE SEQUENCE [LARGE SCALE GENOMIC DNA]</scope>
</reference>
<proteinExistence type="predicted"/>
<protein>
    <submittedName>
        <fullName evidence="1">Uncharacterized protein</fullName>
    </submittedName>
</protein>
<evidence type="ECO:0000313" key="1">
    <source>
        <dbReference type="EMBL" id="AFU86727.1"/>
    </source>
</evidence>
<sequence length="168" mass="18904">MADFSEARRAVATEELITRLKALKDLEDARDIPDEETKSALAAAILRLGEYEDEVQSNKATIARLMGAIHAWRTMVTQDQGAPDFKRAAAHLHVFSTFYDRMWAIVRTFEKAVDETGLLNKTGPDPIRRLIWKYIRHDLAGELGSSMLWSHRNAVAALKGLEDAEPKV</sequence>
<dbReference type="OrthoDB" id="35141at10239"/>
<accession>K4K3B5</accession>
<dbReference type="EMBL" id="JX100814">
    <property type="protein sequence ID" value="AFU86727.1"/>
    <property type="molecule type" value="Genomic_DNA"/>
</dbReference>
<keyword evidence="2" id="KW-1185">Reference proteome</keyword>